<dbReference type="InterPro" id="IPR003010">
    <property type="entry name" value="C-N_Hydrolase"/>
</dbReference>
<keyword evidence="1 3" id="KW-0378">Hydrolase</keyword>
<accession>A0ABV8V740</accession>
<sequence length="253" mass="26877">MSFSIAAAQIPAIKGKLSVNARAHMQVVAQAHAEGVNCLVFPELSLTGYEPTLAASMALSVNDPCFVLLAQQAKRYQMTIIVGGPVETGAKPAIGAFIIQPSGQIKIYRKLFLHEGEAAFFQPGHEHYLLALDGHRLLNAICADTTHPEHAAACRTYEASIYAAGVLITEAGYGPDTEQLQGYAKAHNVLVVMANHCADTGGFAPAGKSAIWDSRGLVSGAESLESCLVIATQHDDQWHGRCVALCTDKIPVV</sequence>
<keyword evidence="4" id="KW-1185">Reference proteome</keyword>
<dbReference type="CDD" id="cd07197">
    <property type="entry name" value="nitrilase"/>
    <property type="match status" value="1"/>
</dbReference>
<dbReference type="Gene3D" id="3.60.110.10">
    <property type="entry name" value="Carbon-nitrogen hydrolase"/>
    <property type="match status" value="1"/>
</dbReference>
<dbReference type="EMBL" id="JBHSCX010000013">
    <property type="protein sequence ID" value="MFC4362957.1"/>
    <property type="molecule type" value="Genomic_DNA"/>
</dbReference>
<gene>
    <name evidence="3" type="ORF">ACFOX3_11640</name>
</gene>
<proteinExistence type="predicted"/>
<dbReference type="Proteomes" id="UP001595840">
    <property type="component" value="Unassembled WGS sequence"/>
</dbReference>
<evidence type="ECO:0000313" key="3">
    <source>
        <dbReference type="EMBL" id="MFC4362957.1"/>
    </source>
</evidence>
<dbReference type="SUPFAM" id="SSF56317">
    <property type="entry name" value="Carbon-nitrogen hydrolase"/>
    <property type="match status" value="1"/>
</dbReference>
<evidence type="ECO:0000256" key="1">
    <source>
        <dbReference type="ARBA" id="ARBA00022801"/>
    </source>
</evidence>
<feature type="domain" description="CN hydrolase" evidence="2">
    <location>
        <begin position="3"/>
        <end position="252"/>
    </location>
</feature>
<dbReference type="RefSeq" id="WP_290264948.1">
    <property type="nucleotide sequence ID" value="NZ_JAUFQG010000006.1"/>
</dbReference>
<dbReference type="PANTHER" id="PTHR43674:SF2">
    <property type="entry name" value="BETA-UREIDOPROPIONASE"/>
    <property type="match status" value="1"/>
</dbReference>
<dbReference type="Pfam" id="PF00795">
    <property type="entry name" value="CN_hydrolase"/>
    <property type="match status" value="1"/>
</dbReference>
<dbReference type="PROSITE" id="PS50263">
    <property type="entry name" value="CN_HYDROLASE"/>
    <property type="match status" value="1"/>
</dbReference>
<organism evidence="3 4">
    <name type="scientific">Simiduia curdlanivorans</name>
    <dbReference type="NCBI Taxonomy" id="1492769"/>
    <lineage>
        <taxon>Bacteria</taxon>
        <taxon>Pseudomonadati</taxon>
        <taxon>Pseudomonadota</taxon>
        <taxon>Gammaproteobacteria</taxon>
        <taxon>Cellvibrionales</taxon>
        <taxon>Cellvibrionaceae</taxon>
        <taxon>Simiduia</taxon>
    </lineage>
</organism>
<dbReference type="InterPro" id="IPR050345">
    <property type="entry name" value="Aliph_Amidase/BUP"/>
</dbReference>
<name>A0ABV8V740_9GAMM</name>
<reference evidence="4" key="1">
    <citation type="journal article" date="2019" name="Int. J. Syst. Evol. Microbiol.">
        <title>The Global Catalogue of Microorganisms (GCM) 10K type strain sequencing project: providing services to taxonomists for standard genome sequencing and annotation.</title>
        <authorList>
            <consortium name="The Broad Institute Genomics Platform"/>
            <consortium name="The Broad Institute Genome Sequencing Center for Infectious Disease"/>
            <person name="Wu L."/>
            <person name="Ma J."/>
        </authorList>
    </citation>
    <scope>NUCLEOTIDE SEQUENCE [LARGE SCALE GENOMIC DNA]</scope>
    <source>
        <strain evidence="4">CECT 8570</strain>
    </source>
</reference>
<dbReference type="PANTHER" id="PTHR43674">
    <property type="entry name" value="NITRILASE C965.09-RELATED"/>
    <property type="match status" value="1"/>
</dbReference>
<comment type="caution">
    <text evidence="3">The sequence shown here is derived from an EMBL/GenBank/DDBJ whole genome shotgun (WGS) entry which is preliminary data.</text>
</comment>
<evidence type="ECO:0000259" key="2">
    <source>
        <dbReference type="PROSITE" id="PS50263"/>
    </source>
</evidence>
<evidence type="ECO:0000313" key="4">
    <source>
        <dbReference type="Proteomes" id="UP001595840"/>
    </source>
</evidence>
<dbReference type="GO" id="GO:0016787">
    <property type="term" value="F:hydrolase activity"/>
    <property type="evidence" value="ECO:0007669"/>
    <property type="project" value="UniProtKB-KW"/>
</dbReference>
<protein>
    <submittedName>
        <fullName evidence="3">Carbon-nitrogen hydrolase family protein</fullName>
    </submittedName>
</protein>
<dbReference type="InterPro" id="IPR036526">
    <property type="entry name" value="C-N_Hydrolase_sf"/>
</dbReference>